<feature type="region of interest" description="Disordered" evidence="1">
    <location>
        <begin position="1"/>
        <end position="290"/>
    </location>
</feature>
<comment type="caution">
    <text evidence="2">The sequence shown here is derived from an EMBL/GenBank/DDBJ whole genome shotgun (WGS) entry which is preliminary data.</text>
</comment>
<feature type="non-terminal residue" evidence="2">
    <location>
        <position position="1"/>
    </location>
</feature>
<feature type="compositionally biased region" description="Basic and acidic residues" evidence="1">
    <location>
        <begin position="145"/>
        <end position="267"/>
    </location>
</feature>
<feature type="compositionally biased region" description="Basic and acidic residues" evidence="1">
    <location>
        <begin position="1"/>
        <end position="85"/>
    </location>
</feature>
<feature type="compositionally biased region" description="Basic residues" evidence="1">
    <location>
        <begin position="569"/>
        <end position="583"/>
    </location>
</feature>
<organism evidence="2 3">
    <name type="scientific">Durusdinium trenchii</name>
    <dbReference type="NCBI Taxonomy" id="1381693"/>
    <lineage>
        <taxon>Eukaryota</taxon>
        <taxon>Sar</taxon>
        <taxon>Alveolata</taxon>
        <taxon>Dinophyceae</taxon>
        <taxon>Suessiales</taxon>
        <taxon>Symbiodiniaceae</taxon>
        <taxon>Durusdinium</taxon>
    </lineage>
</organism>
<feature type="compositionally biased region" description="Basic and acidic residues" evidence="1">
    <location>
        <begin position="92"/>
        <end position="110"/>
    </location>
</feature>
<gene>
    <name evidence="2" type="ORF">SCF082_LOCUS6804</name>
</gene>
<evidence type="ECO:0000256" key="1">
    <source>
        <dbReference type="SAM" id="MobiDB-lite"/>
    </source>
</evidence>
<evidence type="ECO:0000313" key="3">
    <source>
        <dbReference type="Proteomes" id="UP001642464"/>
    </source>
</evidence>
<feature type="compositionally biased region" description="Basic and acidic residues" evidence="1">
    <location>
        <begin position="274"/>
        <end position="283"/>
    </location>
</feature>
<evidence type="ECO:0000313" key="2">
    <source>
        <dbReference type="EMBL" id="CAK9001143.1"/>
    </source>
</evidence>
<feature type="compositionally biased region" description="Polar residues" evidence="1">
    <location>
        <begin position="589"/>
        <end position="599"/>
    </location>
</feature>
<dbReference type="EMBL" id="CAXAMM010003760">
    <property type="protein sequence ID" value="CAK9001143.1"/>
    <property type="molecule type" value="Genomic_DNA"/>
</dbReference>
<keyword evidence="3" id="KW-1185">Reference proteome</keyword>
<name>A0ABP0IEV8_9DINO</name>
<dbReference type="Proteomes" id="UP001642464">
    <property type="component" value="Unassembled WGS sequence"/>
</dbReference>
<proteinExistence type="predicted"/>
<feature type="region of interest" description="Disordered" evidence="1">
    <location>
        <begin position="569"/>
        <end position="599"/>
    </location>
</feature>
<reference evidence="2 3" key="1">
    <citation type="submission" date="2024-02" db="EMBL/GenBank/DDBJ databases">
        <authorList>
            <person name="Chen Y."/>
            <person name="Shah S."/>
            <person name="Dougan E. K."/>
            <person name="Thang M."/>
            <person name="Chan C."/>
        </authorList>
    </citation>
    <scope>NUCLEOTIDE SEQUENCE [LARGE SCALE GENOMIC DNA]</scope>
</reference>
<feature type="compositionally biased region" description="Basic and acidic residues" evidence="1">
    <location>
        <begin position="122"/>
        <end position="138"/>
    </location>
</feature>
<sequence length="599" mass="66730">ERKTEAEKDGAKTSRKAESSKDKKKEKNTRKEPDTAEKIEAEKNEAQTPKEAESLKSKEKKEKKISKGDNTEAKTETKKDEKTSKESVSSEGEEKKEQKAGKEGAKKETTNESSKCKKKDKTMKDTEAKTEAKKDEAKTAASSKGNEKKEKKNSEVATEAKTEGKEDDKKTSKQAESSKGKEKKNETKTGKEADPEAKTKTKGEKAKSSKAEKEKKTSEEAEAEAKMEAKKGNTSKEAERSADKEDKDRKETKDSKIAKDATRDKEHTKKKGTKALEDERSQEEQACPSDMQIEDLSRAASRLDFPSPPPPVERVKTMPSLEWSMLKQWLLNDGKTDSITVEEKFTKFVEQLRTDRYVTVTKLQLQKMYGKSKESKAFIAELIKGQAGTPHPQAPNLESARMYKVLREIAECTSTGSRSDLALSTGGRVRDEQMKAMISKQLGVALGNLEEQGLVDLKTGRITGKKAKKQKTPEQLALGEVRTLGNKFKRLINDIPSCINEITSHDVRNSEELVRVLRGHEPDLESRHVVVLEKLETPVSAIDADTFMAFVEDQKPFLTMVETDVRDAKRRVANAKGPKKRRQAAPENASGSDDGSVSD</sequence>
<accession>A0ABP0IEV8</accession>
<protein>
    <submittedName>
        <fullName evidence="2">Dynein heavy chain-like protein PF11_0240</fullName>
    </submittedName>
</protein>